<evidence type="ECO:0000313" key="2">
    <source>
        <dbReference type="Proteomes" id="UP000215455"/>
    </source>
</evidence>
<dbReference type="Proteomes" id="UP000215455">
    <property type="component" value="Unassembled WGS sequence"/>
</dbReference>
<reference evidence="1 2" key="1">
    <citation type="submission" date="2017-06" db="EMBL/GenBank/DDBJ databases">
        <authorList>
            <person name="Furmanczyk E.M."/>
        </authorList>
    </citation>
    <scope>NUCLEOTIDE SEQUENCE [LARGE SCALE GENOMIC DNA]</scope>
    <source>
        <strain evidence="1 2">DSM 16611</strain>
    </source>
</reference>
<comment type="caution">
    <text evidence="1">The sequence shown here is derived from an EMBL/GenBank/DDBJ whole genome shotgun (WGS) entry which is preliminary data.</text>
</comment>
<sequence>MGWLAQRLGLRAKILLSLAEGSTPKEVSHQFQVSAPAALAKLFRWNKTTESIISSVNKAKLGINPS</sequence>
<accession>A0ABX4DMZ6</accession>
<proteinExistence type="predicted"/>
<protein>
    <submittedName>
        <fullName evidence="1">Uncharacterized protein</fullName>
    </submittedName>
</protein>
<name>A0ABX4DMZ6_9PSED</name>
<dbReference type="EMBL" id="NIWU01000009">
    <property type="protein sequence ID" value="OXR28130.1"/>
    <property type="molecule type" value="Genomic_DNA"/>
</dbReference>
<keyword evidence="2" id="KW-1185">Reference proteome</keyword>
<organism evidence="1 2">
    <name type="scientific">Pseudomonas umsongensis</name>
    <dbReference type="NCBI Taxonomy" id="198618"/>
    <lineage>
        <taxon>Bacteria</taxon>
        <taxon>Pseudomonadati</taxon>
        <taxon>Pseudomonadota</taxon>
        <taxon>Gammaproteobacteria</taxon>
        <taxon>Pseudomonadales</taxon>
        <taxon>Pseudomonadaceae</taxon>
        <taxon>Pseudomonas</taxon>
    </lineage>
</organism>
<evidence type="ECO:0000313" key="1">
    <source>
        <dbReference type="EMBL" id="OXR28130.1"/>
    </source>
</evidence>
<gene>
    <name evidence="1" type="ORF">PSUM_29125</name>
</gene>